<proteinExistence type="predicted"/>
<name>A0A3P7NXX6_DIBLA</name>
<sequence>MEKMKAEAAKPDEELAQEEKAKSVEVTNGPVPVSWLPLLCLFPISLFFSR</sequence>
<evidence type="ECO:0000313" key="2">
    <source>
        <dbReference type="EMBL" id="VDN42483.1"/>
    </source>
</evidence>
<protein>
    <submittedName>
        <fullName evidence="2">Uncharacterized protein</fullName>
    </submittedName>
</protein>
<accession>A0A3P7NXX6</accession>
<reference evidence="2 3" key="1">
    <citation type="submission" date="2018-11" db="EMBL/GenBank/DDBJ databases">
        <authorList>
            <consortium name="Pathogen Informatics"/>
        </authorList>
    </citation>
    <scope>NUCLEOTIDE SEQUENCE [LARGE SCALE GENOMIC DNA]</scope>
</reference>
<evidence type="ECO:0000313" key="3">
    <source>
        <dbReference type="Proteomes" id="UP000281553"/>
    </source>
</evidence>
<keyword evidence="3" id="KW-1185">Reference proteome</keyword>
<evidence type="ECO:0000256" key="1">
    <source>
        <dbReference type="SAM" id="MobiDB-lite"/>
    </source>
</evidence>
<gene>
    <name evidence="2" type="ORF">DILT_LOCUS18834</name>
</gene>
<organism evidence="2 3">
    <name type="scientific">Dibothriocephalus latus</name>
    <name type="common">Fish tapeworm</name>
    <name type="synonym">Diphyllobothrium latum</name>
    <dbReference type="NCBI Taxonomy" id="60516"/>
    <lineage>
        <taxon>Eukaryota</taxon>
        <taxon>Metazoa</taxon>
        <taxon>Spiralia</taxon>
        <taxon>Lophotrochozoa</taxon>
        <taxon>Platyhelminthes</taxon>
        <taxon>Cestoda</taxon>
        <taxon>Eucestoda</taxon>
        <taxon>Diphyllobothriidea</taxon>
        <taxon>Diphyllobothriidae</taxon>
        <taxon>Dibothriocephalus</taxon>
    </lineage>
</organism>
<dbReference type="EMBL" id="UYRU01104779">
    <property type="protein sequence ID" value="VDN42483.1"/>
    <property type="molecule type" value="Genomic_DNA"/>
</dbReference>
<dbReference type="Proteomes" id="UP000281553">
    <property type="component" value="Unassembled WGS sequence"/>
</dbReference>
<feature type="region of interest" description="Disordered" evidence="1">
    <location>
        <begin position="1"/>
        <end position="23"/>
    </location>
</feature>
<dbReference type="AlphaFoldDB" id="A0A3P7NXX6"/>